<comment type="caution">
    <text evidence="2">The sequence shown here is derived from an EMBL/GenBank/DDBJ whole genome shotgun (WGS) entry which is preliminary data.</text>
</comment>
<dbReference type="EMBL" id="JAPWDV010000003">
    <property type="protein sequence ID" value="KAJ6217172.1"/>
    <property type="molecule type" value="Genomic_DNA"/>
</dbReference>
<reference evidence="2" key="1">
    <citation type="submission" date="2022-12" db="EMBL/GenBank/DDBJ databases">
        <title>Genome assemblies of Blomia tropicalis.</title>
        <authorList>
            <person name="Cui Y."/>
        </authorList>
    </citation>
    <scope>NUCLEOTIDE SEQUENCE</scope>
    <source>
        <tissue evidence="2">Adult mites</tissue>
    </source>
</reference>
<evidence type="ECO:0000259" key="1">
    <source>
        <dbReference type="Pfam" id="PF18701"/>
    </source>
</evidence>
<feature type="domain" description="DUF5641" evidence="1">
    <location>
        <begin position="58"/>
        <end position="116"/>
    </location>
</feature>
<evidence type="ECO:0000313" key="3">
    <source>
        <dbReference type="Proteomes" id="UP001142055"/>
    </source>
</evidence>
<name>A0A9Q0M454_BLOTA</name>
<keyword evidence="3" id="KW-1185">Reference proteome</keyword>
<dbReference type="Proteomes" id="UP001142055">
    <property type="component" value="Chromosome 3"/>
</dbReference>
<dbReference type="AlphaFoldDB" id="A0A9Q0M454"/>
<evidence type="ECO:0000313" key="2">
    <source>
        <dbReference type="EMBL" id="KAJ6217172.1"/>
    </source>
</evidence>
<protein>
    <recommendedName>
        <fullName evidence="1">DUF5641 domain-containing protein</fullName>
    </recommendedName>
</protein>
<dbReference type="Pfam" id="PF18701">
    <property type="entry name" value="DUF5641"/>
    <property type="match status" value="1"/>
</dbReference>
<proteinExistence type="predicted"/>
<accession>A0A9Q0M454</accession>
<sequence>MGRPISAFEWYWGRPPSFGAEPIQTTFPDISRLHEHYNDVRKQFIKMFKNQLFFSPENKSETVQIGDFVILPDKSSKEGWNVGQIEELHESRDGIFRAAKIRTNGTSLNRPIHGMVRIAAGSVKKPYGAKRKTIHR</sequence>
<gene>
    <name evidence="2" type="ORF">RDWZM_008329</name>
</gene>
<dbReference type="InterPro" id="IPR040676">
    <property type="entry name" value="DUF5641"/>
</dbReference>
<organism evidence="2 3">
    <name type="scientific">Blomia tropicalis</name>
    <name type="common">Mite</name>
    <dbReference type="NCBI Taxonomy" id="40697"/>
    <lineage>
        <taxon>Eukaryota</taxon>
        <taxon>Metazoa</taxon>
        <taxon>Ecdysozoa</taxon>
        <taxon>Arthropoda</taxon>
        <taxon>Chelicerata</taxon>
        <taxon>Arachnida</taxon>
        <taxon>Acari</taxon>
        <taxon>Acariformes</taxon>
        <taxon>Sarcoptiformes</taxon>
        <taxon>Astigmata</taxon>
        <taxon>Glycyphagoidea</taxon>
        <taxon>Echimyopodidae</taxon>
        <taxon>Blomia</taxon>
    </lineage>
</organism>